<dbReference type="Gene3D" id="3.20.20.60">
    <property type="entry name" value="Phosphoenolpyruvate-binding domains"/>
    <property type="match status" value="1"/>
</dbReference>
<dbReference type="EMBL" id="BAAANH010000001">
    <property type="protein sequence ID" value="GAA1751249.1"/>
    <property type="molecule type" value="Genomic_DNA"/>
</dbReference>
<dbReference type="PANTHER" id="PTHR32308">
    <property type="entry name" value="LYASE BETA SUBUNIT, PUTATIVE (AFU_ORTHOLOGUE AFUA_4G13030)-RELATED"/>
    <property type="match status" value="1"/>
</dbReference>
<keyword evidence="3" id="KW-0460">Magnesium</keyword>
<dbReference type="PANTHER" id="PTHR32308:SF10">
    <property type="entry name" value="CITRATE LYASE SUBUNIT BETA"/>
    <property type="match status" value="1"/>
</dbReference>
<evidence type="ECO:0000313" key="5">
    <source>
        <dbReference type="Proteomes" id="UP001500506"/>
    </source>
</evidence>
<proteinExistence type="predicted"/>
<organism evidence="4 5">
    <name type="scientific">Agromyces humatus</name>
    <dbReference type="NCBI Taxonomy" id="279573"/>
    <lineage>
        <taxon>Bacteria</taxon>
        <taxon>Bacillati</taxon>
        <taxon>Actinomycetota</taxon>
        <taxon>Actinomycetes</taxon>
        <taxon>Micrococcales</taxon>
        <taxon>Microbacteriaceae</taxon>
        <taxon>Agromyces</taxon>
    </lineage>
</organism>
<protein>
    <recommendedName>
        <fullName evidence="6">Aldolase</fullName>
    </recommendedName>
</protein>
<dbReference type="InterPro" id="IPR015813">
    <property type="entry name" value="Pyrv/PenolPyrv_kinase-like_dom"/>
</dbReference>
<comment type="caution">
    <text evidence="4">The sequence shown here is derived from an EMBL/GenBank/DDBJ whole genome shotgun (WGS) entry which is preliminary data.</text>
</comment>
<dbReference type="Pfam" id="PF22484">
    <property type="entry name" value="DUF6986"/>
    <property type="match status" value="1"/>
</dbReference>
<comment type="cofactor">
    <cofactor evidence="1">
        <name>Mg(2+)</name>
        <dbReference type="ChEBI" id="CHEBI:18420"/>
    </cofactor>
</comment>
<reference evidence="4 5" key="1">
    <citation type="journal article" date="2019" name="Int. J. Syst. Evol. Microbiol.">
        <title>The Global Catalogue of Microorganisms (GCM) 10K type strain sequencing project: providing services to taxonomists for standard genome sequencing and annotation.</title>
        <authorList>
            <consortium name="The Broad Institute Genomics Platform"/>
            <consortium name="The Broad Institute Genome Sequencing Center for Infectious Disease"/>
            <person name="Wu L."/>
            <person name="Ma J."/>
        </authorList>
    </citation>
    <scope>NUCLEOTIDE SEQUENCE [LARGE SCALE GENOMIC DNA]</scope>
    <source>
        <strain evidence="4 5">JCM 14319</strain>
    </source>
</reference>
<dbReference type="Proteomes" id="UP001500506">
    <property type="component" value="Unassembled WGS sequence"/>
</dbReference>
<evidence type="ECO:0000313" key="4">
    <source>
        <dbReference type="EMBL" id="GAA1751249.1"/>
    </source>
</evidence>
<evidence type="ECO:0008006" key="6">
    <source>
        <dbReference type="Google" id="ProtNLM"/>
    </source>
</evidence>
<evidence type="ECO:0000256" key="1">
    <source>
        <dbReference type="ARBA" id="ARBA00001946"/>
    </source>
</evidence>
<evidence type="ECO:0000256" key="3">
    <source>
        <dbReference type="ARBA" id="ARBA00022842"/>
    </source>
</evidence>
<name>A0ABN2K9L4_9MICO</name>
<dbReference type="InterPro" id="IPR040442">
    <property type="entry name" value="Pyrv_kinase-like_dom_sf"/>
</dbReference>
<evidence type="ECO:0000256" key="2">
    <source>
        <dbReference type="ARBA" id="ARBA00022723"/>
    </source>
</evidence>
<keyword evidence="5" id="KW-1185">Reference proteome</keyword>
<accession>A0ABN2K9L4</accession>
<keyword evidence="2" id="KW-0479">Metal-binding</keyword>
<gene>
    <name evidence="4" type="ORF">GCM10009747_05790</name>
</gene>
<sequence>MSVTTSLTAADLAAIDARLTATDDLLRTAYPGDDGSRQPVHTVYVPADRFTPELATVWRRTVRDAVDDAGGLDAVASLVGLHPTLAADVVPRVREKLAIEPIEDLRIDFEDGYGDHGDVAEDAEAMRAAKRITAAAGAGFAPPFIGIRFKSFEAATRARGIRTLDLFIGTLMENGGLPDGLALTLPKVSTVAQVEAAAEVMTVLERAHGLPHGRLRFEVQVETPQLVLGVYGSSPVAQLALAVPGRISGLHYGTYDYSAALGIAARYQSLEHPAADLAKGFMQLAVAGTGIRLSDGSTNILPVGRRTADAWRLHARLVRRSLERGFFQGWDLHPNQLVTRYLATYAFYREGWPEASERLRDALRGATGAVLDEPATVRALAGFVLRGVRCGAISVDEVAAATGIDEATLVALAHPPRHQEAS</sequence>
<dbReference type="InterPro" id="IPR054255">
    <property type="entry name" value="DUF6986"/>
</dbReference>
<dbReference type="SUPFAM" id="SSF51621">
    <property type="entry name" value="Phosphoenolpyruvate/pyruvate domain"/>
    <property type="match status" value="1"/>
</dbReference>